<sequence length="179" mass="19262">MTSRPPSGEEGLLLMTSRPPSGEEGLLLMTSRPPSGRLVAPPPPVVLVQLLEHAAVDDLLLPAQRHGAGAELLVELLVFGLEGHVLRLRLVPEALRVAGVDHVGPRRPGRRHKPRLQAPEVDALEEEVVPRVVAVAEEDEQEEEDEESLEGGGSLRTGWMSRTGCLQGGGTSTRPTWPP</sequence>
<protein>
    <submittedName>
        <fullName evidence="2">Uncharacterized protein</fullName>
    </submittedName>
</protein>
<evidence type="ECO:0000313" key="2">
    <source>
        <dbReference type="EMBL" id="TNN23802.1"/>
    </source>
</evidence>
<dbReference type="EMBL" id="SRLO01017303">
    <property type="protein sequence ID" value="TNN23802.1"/>
    <property type="molecule type" value="Genomic_DNA"/>
</dbReference>
<dbReference type="AlphaFoldDB" id="A0A4Z2E634"/>
<feature type="region of interest" description="Disordered" evidence="1">
    <location>
        <begin position="135"/>
        <end position="179"/>
    </location>
</feature>
<comment type="caution">
    <text evidence="2">The sequence shown here is derived from an EMBL/GenBank/DDBJ whole genome shotgun (WGS) entry which is preliminary data.</text>
</comment>
<accession>A0A4Z2E634</accession>
<name>A0A4Z2E634_9TELE</name>
<organism evidence="2 3">
    <name type="scientific">Liparis tanakae</name>
    <name type="common">Tanaka's snailfish</name>
    <dbReference type="NCBI Taxonomy" id="230148"/>
    <lineage>
        <taxon>Eukaryota</taxon>
        <taxon>Metazoa</taxon>
        <taxon>Chordata</taxon>
        <taxon>Craniata</taxon>
        <taxon>Vertebrata</taxon>
        <taxon>Euteleostomi</taxon>
        <taxon>Actinopterygii</taxon>
        <taxon>Neopterygii</taxon>
        <taxon>Teleostei</taxon>
        <taxon>Neoteleostei</taxon>
        <taxon>Acanthomorphata</taxon>
        <taxon>Eupercaria</taxon>
        <taxon>Perciformes</taxon>
        <taxon>Cottioidei</taxon>
        <taxon>Cottales</taxon>
        <taxon>Liparidae</taxon>
        <taxon>Liparis</taxon>
    </lineage>
</organism>
<proteinExistence type="predicted"/>
<keyword evidence="3" id="KW-1185">Reference proteome</keyword>
<evidence type="ECO:0000256" key="1">
    <source>
        <dbReference type="SAM" id="MobiDB-lite"/>
    </source>
</evidence>
<dbReference type="Proteomes" id="UP000314294">
    <property type="component" value="Unassembled WGS sequence"/>
</dbReference>
<evidence type="ECO:0000313" key="3">
    <source>
        <dbReference type="Proteomes" id="UP000314294"/>
    </source>
</evidence>
<feature type="region of interest" description="Disordered" evidence="1">
    <location>
        <begin position="1"/>
        <end position="20"/>
    </location>
</feature>
<gene>
    <name evidence="2" type="ORF">EYF80_066075</name>
</gene>
<feature type="compositionally biased region" description="Acidic residues" evidence="1">
    <location>
        <begin position="136"/>
        <end position="149"/>
    </location>
</feature>
<reference evidence="2 3" key="1">
    <citation type="submission" date="2019-03" db="EMBL/GenBank/DDBJ databases">
        <title>First draft genome of Liparis tanakae, snailfish: a comprehensive survey of snailfish specific genes.</title>
        <authorList>
            <person name="Kim W."/>
            <person name="Song I."/>
            <person name="Jeong J.-H."/>
            <person name="Kim D."/>
            <person name="Kim S."/>
            <person name="Ryu S."/>
            <person name="Song J.Y."/>
            <person name="Lee S.K."/>
        </authorList>
    </citation>
    <scope>NUCLEOTIDE SEQUENCE [LARGE SCALE GENOMIC DNA]</scope>
    <source>
        <tissue evidence="2">Muscle</tissue>
    </source>
</reference>